<dbReference type="PANTHER" id="PTHR34220">
    <property type="entry name" value="SENSOR HISTIDINE KINASE YPDA"/>
    <property type="match status" value="1"/>
</dbReference>
<keyword evidence="10" id="KW-1185">Reference proteome</keyword>
<name>A0A1X7HNU0_9BACL</name>
<organism evidence="9 10">
    <name type="scientific">Paenibacillus uliginis N3/975</name>
    <dbReference type="NCBI Taxonomy" id="1313296"/>
    <lineage>
        <taxon>Bacteria</taxon>
        <taxon>Bacillati</taxon>
        <taxon>Bacillota</taxon>
        <taxon>Bacilli</taxon>
        <taxon>Bacillales</taxon>
        <taxon>Paenibacillaceae</taxon>
        <taxon>Paenibacillus</taxon>
    </lineage>
</organism>
<feature type="domain" description="HAMP" evidence="8">
    <location>
        <begin position="311"/>
        <end position="363"/>
    </location>
</feature>
<keyword evidence="3" id="KW-0597">Phosphoprotein</keyword>
<comment type="subcellular location">
    <subcellularLocation>
        <location evidence="1">Cell membrane</location>
        <topology evidence="1">Multi-pass membrane protein</topology>
    </subcellularLocation>
</comment>
<accession>A0A1X7HNU0</accession>
<dbReference type="PROSITE" id="PS50885">
    <property type="entry name" value="HAMP"/>
    <property type="match status" value="1"/>
</dbReference>
<keyword evidence="7" id="KW-1133">Transmembrane helix</keyword>
<dbReference type="InterPro" id="IPR003660">
    <property type="entry name" value="HAMP_dom"/>
</dbReference>
<keyword evidence="4" id="KW-0808">Transferase</keyword>
<evidence type="ECO:0000256" key="4">
    <source>
        <dbReference type="ARBA" id="ARBA00022679"/>
    </source>
</evidence>
<dbReference type="InterPro" id="IPR036890">
    <property type="entry name" value="HATPase_C_sf"/>
</dbReference>
<evidence type="ECO:0000256" key="6">
    <source>
        <dbReference type="ARBA" id="ARBA00023136"/>
    </source>
</evidence>
<evidence type="ECO:0000256" key="5">
    <source>
        <dbReference type="ARBA" id="ARBA00022777"/>
    </source>
</evidence>
<dbReference type="Gene3D" id="6.10.340.10">
    <property type="match status" value="1"/>
</dbReference>
<protein>
    <submittedName>
        <fullName evidence="9">Two-component system, sensor histidine kinase YesM</fullName>
    </submittedName>
</protein>
<dbReference type="SUPFAM" id="SSF55874">
    <property type="entry name" value="ATPase domain of HSP90 chaperone/DNA topoisomerase II/histidine kinase"/>
    <property type="match status" value="1"/>
</dbReference>
<proteinExistence type="predicted"/>
<dbReference type="CDD" id="cd06225">
    <property type="entry name" value="HAMP"/>
    <property type="match status" value="1"/>
</dbReference>
<keyword evidence="6 7" id="KW-0472">Membrane</keyword>
<evidence type="ECO:0000259" key="8">
    <source>
        <dbReference type="PROSITE" id="PS50885"/>
    </source>
</evidence>
<dbReference type="Proteomes" id="UP000192940">
    <property type="component" value="Chromosome I"/>
</dbReference>
<dbReference type="EMBL" id="LT840184">
    <property type="protein sequence ID" value="SMF89633.1"/>
    <property type="molecule type" value="Genomic_DNA"/>
</dbReference>
<dbReference type="PANTHER" id="PTHR34220:SF7">
    <property type="entry name" value="SENSOR HISTIDINE KINASE YPDA"/>
    <property type="match status" value="1"/>
</dbReference>
<evidence type="ECO:0000256" key="2">
    <source>
        <dbReference type="ARBA" id="ARBA00022475"/>
    </source>
</evidence>
<dbReference type="STRING" id="1313296.SAMN05661091_4721"/>
<dbReference type="InterPro" id="IPR050640">
    <property type="entry name" value="Bact_2-comp_sensor_kinase"/>
</dbReference>
<dbReference type="GO" id="GO:0005886">
    <property type="term" value="C:plasma membrane"/>
    <property type="evidence" value="ECO:0007669"/>
    <property type="project" value="UniProtKB-SubCell"/>
</dbReference>
<evidence type="ECO:0000313" key="10">
    <source>
        <dbReference type="Proteomes" id="UP000192940"/>
    </source>
</evidence>
<dbReference type="Pfam" id="PF06580">
    <property type="entry name" value="His_kinase"/>
    <property type="match status" value="1"/>
</dbReference>
<gene>
    <name evidence="9" type="ORF">SAMN05661091_4721</name>
</gene>
<dbReference type="InterPro" id="IPR010559">
    <property type="entry name" value="Sig_transdc_His_kin_internal"/>
</dbReference>
<dbReference type="RefSeq" id="WP_208915440.1">
    <property type="nucleotide sequence ID" value="NZ_LT840184.1"/>
</dbReference>
<dbReference type="Gene3D" id="3.30.565.10">
    <property type="entry name" value="Histidine kinase-like ATPase, C-terminal domain"/>
    <property type="match status" value="1"/>
</dbReference>
<keyword evidence="5 9" id="KW-0418">Kinase</keyword>
<evidence type="ECO:0000256" key="7">
    <source>
        <dbReference type="SAM" id="Phobius"/>
    </source>
</evidence>
<reference evidence="9 10" key="1">
    <citation type="submission" date="2017-04" db="EMBL/GenBank/DDBJ databases">
        <authorList>
            <person name="Afonso C.L."/>
            <person name="Miller P.J."/>
            <person name="Scott M.A."/>
            <person name="Spackman E."/>
            <person name="Goraichik I."/>
            <person name="Dimitrov K.M."/>
            <person name="Suarez D.L."/>
            <person name="Swayne D.E."/>
        </authorList>
    </citation>
    <scope>NUCLEOTIDE SEQUENCE [LARGE SCALE GENOMIC DNA]</scope>
    <source>
        <strain evidence="9 10">N3/975</strain>
    </source>
</reference>
<dbReference type="GO" id="GO:0000155">
    <property type="term" value="F:phosphorelay sensor kinase activity"/>
    <property type="evidence" value="ECO:0007669"/>
    <property type="project" value="InterPro"/>
</dbReference>
<evidence type="ECO:0000256" key="3">
    <source>
        <dbReference type="ARBA" id="ARBA00022553"/>
    </source>
</evidence>
<evidence type="ECO:0000313" key="9">
    <source>
        <dbReference type="EMBL" id="SMF89633.1"/>
    </source>
</evidence>
<keyword evidence="7" id="KW-0812">Transmembrane</keyword>
<sequence length="577" mass="67472">MRIMMRLKDSSISKKIMAAFMAALLPLMAITWLINDKGADSIKTERSQAILNTARYYLDSLNKEADQIIRYLPNYVTDSDLMEIAAMGDEMSYYERAQKIIDIQKRLNLMKDSSPVIKEAKAYVPLLDRTLLSGNYETSIDRQEYEAIQPSNRGYNEPFIYWKDRIFLSMQYPANSLQEPIFVIGVELSPHKIKESMSQVSNSFGGSNMLINIDRGWHIQSQEDPDLVKTVTNFIMEKKEAGEKEGYDTIRSGDERYLAVYNYSELWNSYSVSCIPEESLLGPIQKYRVWFWWACVLAIFVVIFFSYFLIRLIYRPLLKLVSSFRRVQQNRFEPITIDRGQDEFGYLYLAFNNTIRYLKTLIEENYEQQIRNQRSELKRLQSQINPHFLYNCFFVLCRLIKSENKDKAYQFCLYIGEYFHFITRNDEDEIPLSLEVKHSRTYVDMQTVCYGDRIHVTFIGEAPEIMVPRLVLQPIIENAYKHVFGNMLTNGELLIYCEQNDEEVVFYVEDNGQGITDEVIDNLNMRLKRSADDRMEETTGLVNVHRRIQLRYGAHYGITIERSALGGLKVGIHMNST</sequence>
<evidence type="ECO:0000256" key="1">
    <source>
        <dbReference type="ARBA" id="ARBA00004651"/>
    </source>
</evidence>
<keyword evidence="2" id="KW-1003">Cell membrane</keyword>
<dbReference type="SUPFAM" id="SSF158472">
    <property type="entry name" value="HAMP domain-like"/>
    <property type="match status" value="1"/>
</dbReference>
<dbReference type="AlphaFoldDB" id="A0A1X7HNU0"/>
<dbReference type="InterPro" id="IPR003594">
    <property type="entry name" value="HATPase_dom"/>
</dbReference>
<dbReference type="Pfam" id="PF02518">
    <property type="entry name" value="HATPase_c"/>
    <property type="match status" value="1"/>
</dbReference>
<feature type="transmembrane region" description="Helical" evidence="7">
    <location>
        <begin position="290"/>
        <end position="310"/>
    </location>
</feature>